<evidence type="ECO:0000256" key="2">
    <source>
        <dbReference type="ARBA" id="ARBA00023054"/>
    </source>
</evidence>
<gene>
    <name evidence="6" type="ORF">SAMN05660649_00909</name>
</gene>
<keyword evidence="7" id="KW-1185">Reference proteome</keyword>
<evidence type="ECO:0000256" key="3">
    <source>
        <dbReference type="SAM" id="Coils"/>
    </source>
</evidence>
<evidence type="ECO:0000256" key="1">
    <source>
        <dbReference type="ARBA" id="ARBA00004196"/>
    </source>
</evidence>
<dbReference type="PANTHER" id="PTHR32347">
    <property type="entry name" value="EFFLUX SYSTEM COMPONENT YKNX-RELATED"/>
    <property type="match status" value="1"/>
</dbReference>
<dbReference type="PANTHER" id="PTHR32347:SF23">
    <property type="entry name" value="BLL5650 PROTEIN"/>
    <property type="match status" value="1"/>
</dbReference>
<evidence type="ECO:0000259" key="5">
    <source>
        <dbReference type="Pfam" id="PF25917"/>
    </source>
</evidence>
<feature type="coiled-coil region" evidence="3">
    <location>
        <begin position="99"/>
        <end position="151"/>
    </location>
</feature>
<comment type="subcellular location">
    <subcellularLocation>
        <location evidence="1">Cell envelope</location>
    </subcellularLocation>
</comment>
<dbReference type="GO" id="GO:0030313">
    <property type="term" value="C:cell envelope"/>
    <property type="evidence" value="ECO:0007669"/>
    <property type="project" value="UniProtKB-SubCell"/>
</dbReference>
<dbReference type="EMBL" id="FOOX01000002">
    <property type="protein sequence ID" value="SFG15655.1"/>
    <property type="molecule type" value="Genomic_DNA"/>
</dbReference>
<dbReference type="RefSeq" id="WP_092469106.1">
    <property type="nucleotide sequence ID" value="NZ_FOOX01000002.1"/>
</dbReference>
<dbReference type="AlphaFoldDB" id="A0A1I2PHJ5"/>
<dbReference type="InterPro" id="IPR058625">
    <property type="entry name" value="MdtA-like_BSH"/>
</dbReference>
<dbReference type="Gene3D" id="2.40.50.100">
    <property type="match status" value="2"/>
</dbReference>
<protein>
    <submittedName>
        <fullName evidence="6">HlyD family secretion protein</fullName>
    </submittedName>
</protein>
<organism evidence="6 7">
    <name type="scientific">Desulfotruncus arcticus DSM 17038</name>
    <dbReference type="NCBI Taxonomy" id="1121424"/>
    <lineage>
        <taxon>Bacteria</taxon>
        <taxon>Bacillati</taxon>
        <taxon>Bacillota</taxon>
        <taxon>Clostridia</taxon>
        <taxon>Eubacteriales</taxon>
        <taxon>Desulfallaceae</taxon>
        <taxon>Desulfotruncus</taxon>
    </lineage>
</organism>
<dbReference type="Pfam" id="PF25876">
    <property type="entry name" value="HH_MFP_RND"/>
    <property type="match status" value="1"/>
</dbReference>
<keyword evidence="2 3" id="KW-0175">Coiled coil</keyword>
<proteinExistence type="predicted"/>
<feature type="domain" description="Multidrug resistance protein MdtA-like barrel-sandwich hybrid" evidence="5">
    <location>
        <begin position="65"/>
        <end position="257"/>
    </location>
</feature>
<dbReference type="SUPFAM" id="SSF111369">
    <property type="entry name" value="HlyD-like secretion proteins"/>
    <property type="match status" value="2"/>
</dbReference>
<feature type="domain" description="Multidrug resistance protein MdtA-like alpha-helical hairpin" evidence="4">
    <location>
        <begin position="132"/>
        <end position="193"/>
    </location>
</feature>
<dbReference type="STRING" id="341036.SAMN05660649_00909"/>
<sequence length="357" mass="38564">MSADAFKKINFQKALVTVLFLGLIVAAVFIFNNYFAGKQSALADAQNSLTTTGTVEAKSVVASFKVPGKIAKLYCDEGSNVQAGQKLANLDSIEIAAKLSQAQGAYQSAQAQAREASEAVPLNSQQVEAAIDQAGAKVAQAKTSLSNAQKTYDRMTALHQEQAISDNDYDKAVTSYTLAQNQLTEAEAALNQALSARLKVQVSQSQYQAALGQVEQARGVVQEAQAALDNTLLKSPLTGYITQKYLEEGEMVNAGTPVLEIADLNHTYVKIFIDEKKIGRVHLKQEAEIKVDAYPGKVFRGGVVWINDAGEFAVQKAVNEQYSHDIRSFEVKVDVPNPDLTLKVGMTATVKLLEESK</sequence>
<name>A0A1I2PHJ5_9FIRM</name>
<dbReference type="Pfam" id="PF25917">
    <property type="entry name" value="BSH_RND"/>
    <property type="match status" value="1"/>
</dbReference>
<reference evidence="7" key="1">
    <citation type="submission" date="2016-10" db="EMBL/GenBank/DDBJ databases">
        <authorList>
            <person name="Varghese N."/>
            <person name="Submissions S."/>
        </authorList>
    </citation>
    <scope>NUCLEOTIDE SEQUENCE [LARGE SCALE GENOMIC DNA]</scope>
    <source>
        <strain evidence="7">DSM 17038</strain>
    </source>
</reference>
<dbReference type="GO" id="GO:0015562">
    <property type="term" value="F:efflux transmembrane transporter activity"/>
    <property type="evidence" value="ECO:0007669"/>
    <property type="project" value="InterPro"/>
</dbReference>
<evidence type="ECO:0000313" key="7">
    <source>
        <dbReference type="Proteomes" id="UP000199337"/>
    </source>
</evidence>
<dbReference type="Gene3D" id="1.10.287.470">
    <property type="entry name" value="Helix hairpin bin"/>
    <property type="match status" value="2"/>
</dbReference>
<evidence type="ECO:0000259" key="4">
    <source>
        <dbReference type="Pfam" id="PF25876"/>
    </source>
</evidence>
<accession>A0A1I2PHJ5</accession>
<evidence type="ECO:0000313" key="6">
    <source>
        <dbReference type="EMBL" id="SFG15655.1"/>
    </source>
</evidence>
<dbReference type="InterPro" id="IPR058624">
    <property type="entry name" value="MdtA-like_HH"/>
</dbReference>
<dbReference type="InterPro" id="IPR050465">
    <property type="entry name" value="UPF0194_transport"/>
</dbReference>
<dbReference type="Proteomes" id="UP000199337">
    <property type="component" value="Unassembled WGS sequence"/>
</dbReference>
<dbReference type="Gene3D" id="2.40.30.170">
    <property type="match status" value="1"/>
</dbReference>
<dbReference type="OrthoDB" id="250565at2"/>